<name>A0A9D4EH46_DREPO</name>
<dbReference type="AlphaFoldDB" id="A0A9D4EH46"/>
<gene>
    <name evidence="2" type="ORF">DPMN_179413</name>
</gene>
<organism evidence="2 3">
    <name type="scientific">Dreissena polymorpha</name>
    <name type="common">Zebra mussel</name>
    <name type="synonym">Mytilus polymorpha</name>
    <dbReference type="NCBI Taxonomy" id="45954"/>
    <lineage>
        <taxon>Eukaryota</taxon>
        <taxon>Metazoa</taxon>
        <taxon>Spiralia</taxon>
        <taxon>Lophotrochozoa</taxon>
        <taxon>Mollusca</taxon>
        <taxon>Bivalvia</taxon>
        <taxon>Autobranchia</taxon>
        <taxon>Heteroconchia</taxon>
        <taxon>Euheterodonta</taxon>
        <taxon>Imparidentia</taxon>
        <taxon>Neoheterodontei</taxon>
        <taxon>Myida</taxon>
        <taxon>Dreissenoidea</taxon>
        <taxon>Dreissenidae</taxon>
        <taxon>Dreissena</taxon>
    </lineage>
</organism>
<evidence type="ECO:0000313" key="3">
    <source>
        <dbReference type="Proteomes" id="UP000828390"/>
    </source>
</evidence>
<keyword evidence="1" id="KW-0812">Transmembrane</keyword>
<keyword evidence="1" id="KW-0472">Membrane</keyword>
<keyword evidence="3" id="KW-1185">Reference proteome</keyword>
<accession>A0A9D4EH46</accession>
<dbReference type="EMBL" id="JAIWYP010000009">
    <property type="protein sequence ID" value="KAH3777962.1"/>
    <property type="molecule type" value="Genomic_DNA"/>
</dbReference>
<keyword evidence="1" id="KW-1133">Transmembrane helix</keyword>
<reference evidence="2" key="1">
    <citation type="journal article" date="2019" name="bioRxiv">
        <title>The Genome of the Zebra Mussel, Dreissena polymorpha: A Resource for Invasive Species Research.</title>
        <authorList>
            <person name="McCartney M.A."/>
            <person name="Auch B."/>
            <person name="Kono T."/>
            <person name="Mallez S."/>
            <person name="Zhang Y."/>
            <person name="Obille A."/>
            <person name="Becker A."/>
            <person name="Abrahante J.E."/>
            <person name="Garbe J."/>
            <person name="Badalamenti J.P."/>
            <person name="Herman A."/>
            <person name="Mangelson H."/>
            <person name="Liachko I."/>
            <person name="Sullivan S."/>
            <person name="Sone E.D."/>
            <person name="Koren S."/>
            <person name="Silverstein K.A.T."/>
            <person name="Beckman K.B."/>
            <person name="Gohl D.M."/>
        </authorList>
    </citation>
    <scope>NUCLEOTIDE SEQUENCE</scope>
    <source>
        <strain evidence="2">Duluth1</strain>
        <tissue evidence="2">Whole animal</tissue>
    </source>
</reference>
<protein>
    <submittedName>
        <fullName evidence="2">Uncharacterized protein</fullName>
    </submittedName>
</protein>
<reference evidence="2" key="2">
    <citation type="submission" date="2020-11" db="EMBL/GenBank/DDBJ databases">
        <authorList>
            <person name="McCartney M.A."/>
            <person name="Auch B."/>
            <person name="Kono T."/>
            <person name="Mallez S."/>
            <person name="Becker A."/>
            <person name="Gohl D.M."/>
            <person name="Silverstein K.A.T."/>
            <person name="Koren S."/>
            <person name="Bechman K.B."/>
            <person name="Herman A."/>
            <person name="Abrahante J.E."/>
            <person name="Garbe J."/>
        </authorList>
    </citation>
    <scope>NUCLEOTIDE SEQUENCE</scope>
    <source>
        <strain evidence="2">Duluth1</strain>
        <tissue evidence="2">Whole animal</tissue>
    </source>
</reference>
<evidence type="ECO:0000313" key="2">
    <source>
        <dbReference type="EMBL" id="KAH3777962.1"/>
    </source>
</evidence>
<feature type="transmembrane region" description="Helical" evidence="1">
    <location>
        <begin position="20"/>
        <end position="41"/>
    </location>
</feature>
<comment type="caution">
    <text evidence="2">The sequence shown here is derived from an EMBL/GenBank/DDBJ whole genome shotgun (WGS) entry which is preliminary data.</text>
</comment>
<sequence>MAMLDPGKTSKYVFWFTRVYITLFVAIFTIVVINLLVEIFLRAYESIRVGSNFVAVIHVQ</sequence>
<proteinExistence type="predicted"/>
<evidence type="ECO:0000256" key="1">
    <source>
        <dbReference type="SAM" id="Phobius"/>
    </source>
</evidence>
<dbReference type="Proteomes" id="UP000828390">
    <property type="component" value="Unassembled WGS sequence"/>
</dbReference>